<evidence type="ECO:0000313" key="6">
    <source>
        <dbReference type="EMBL" id="KAE9317347.1"/>
    </source>
</evidence>
<evidence type="ECO:0000313" key="7">
    <source>
        <dbReference type="Proteomes" id="UP000429523"/>
    </source>
</evidence>
<dbReference type="Proteomes" id="UP000440732">
    <property type="component" value="Unassembled WGS sequence"/>
</dbReference>
<evidence type="ECO:0000313" key="10">
    <source>
        <dbReference type="Proteomes" id="UP000441208"/>
    </source>
</evidence>
<evidence type="ECO:0000313" key="5">
    <source>
        <dbReference type="EMBL" id="KAE9242187.1"/>
    </source>
</evidence>
<dbReference type="AlphaFoldDB" id="A0A6A3F943"/>
<evidence type="ECO:0000313" key="11">
    <source>
        <dbReference type="Proteomes" id="UP000460718"/>
    </source>
</evidence>
<name>A0A6A3F943_9STRA</name>
<dbReference type="EMBL" id="QXGC01000275">
    <property type="protein sequence ID" value="KAE9242187.1"/>
    <property type="molecule type" value="Genomic_DNA"/>
</dbReference>
<dbReference type="Proteomes" id="UP000437068">
    <property type="component" value="Unassembled WGS sequence"/>
</dbReference>
<evidence type="ECO:0000313" key="1">
    <source>
        <dbReference type="EMBL" id="KAE8941803.1"/>
    </source>
</evidence>
<accession>A0A6A3F943</accession>
<sequence length="64" mass="6341">MGLRGTKGAVGLAATNSGGRYSELLGSSTGGAMGDTAFMDNEATAAVGGETEVDTVQKKKTTNT</sequence>
<dbReference type="EMBL" id="QXGA01000875">
    <property type="protein sequence ID" value="KAE9137542.1"/>
    <property type="molecule type" value="Genomic_DNA"/>
</dbReference>
<evidence type="ECO:0000313" key="8">
    <source>
        <dbReference type="Proteomes" id="UP000437068"/>
    </source>
</evidence>
<evidence type="ECO:0000313" key="2">
    <source>
        <dbReference type="EMBL" id="KAE9001338.1"/>
    </source>
</evidence>
<evidence type="ECO:0000313" key="9">
    <source>
        <dbReference type="Proteomes" id="UP000440732"/>
    </source>
</evidence>
<evidence type="ECO:0000313" key="3">
    <source>
        <dbReference type="EMBL" id="KAE9100844.1"/>
    </source>
</evidence>
<comment type="caution">
    <text evidence="1">The sequence shown here is derived from an EMBL/GenBank/DDBJ whole genome shotgun (WGS) entry which is preliminary data.</text>
</comment>
<dbReference type="EMBL" id="QXGE01000283">
    <property type="protein sequence ID" value="KAE9317347.1"/>
    <property type="molecule type" value="Genomic_DNA"/>
</dbReference>
<dbReference type="Proteomes" id="UP000476176">
    <property type="component" value="Unassembled WGS sequence"/>
</dbReference>
<dbReference type="Proteomes" id="UP000429523">
    <property type="component" value="Unassembled WGS sequence"/>
</dbReference>
<evidence type="ECO:0000313" key="12">
    <source>
        <dbReference type="Proteomes" id="UP000476176"/>
    </source>
</evidence>
<dbReference type="Proteomes" id="UP000460718">
    <property type="component" value="Unassembled WGS sequence"/>
</dbReference>
<reference evidence="7 8" key="1">
    <citation type="submission" date="2018-08" db="EMBL/GenBank/DDBJ databases">
        <title>Genomic investigation of the strawberry pathogen Phytophthora fragariae indicates pathogenicity is determined by transcriptional variation in three key races.</title>
        <authorList>
            <person name="Adams T.M."/>
            <person name="Armitage A.D."/>
            <person name="Sobczyk M.K."/>
            <person name="Bates H.J."/>
            <person name="Dunwell J.M."/>
            <person name="Nellist C.F."/>
            <person name="Harrison R.J."/>
        </authorList>
    </citation>
    <scope>NUCLEOTIDE SEQUENCE [LARGE SCALE GENOMIC DNA]</scope>
    <source>
        <strain evidence="6 8">A4</strain>
        <strain evidence="5 12">BC-23</strain>
        <strain evidence="4 9">NOV-5</strain>
        <strain evidence="3 10">NOV-71</strain>
        <strain evidence="1 7">NOV-9</strain>
        <strain evidence="2 11">SCRP245</strain>
    </source>
</reference>
<dbReference type="EMBL" id="QXFZ01000937">
    <property type="protein sequence ID" value="KAE9100844.1"/>
    <property type="molecule type" value="Genomic_DNA"/>
</dbReference>
<evidence type="ECO:0000313" key="4">
    <source>
        <dbReference type="EMBL" id="KAE9137542.1"/>
    </source>
</evidence>
<proteinExistence type="predicted"/>
<organism evidence="1 7">
    <name type="scientific">Phytophthora fragariae</name>
    <dbReference type="NCBI Taxonomy" id="53985"/>
    <lineage>
        <taxon>Eukaryota</taxon>
        <taxon>Sar</taxon>
        <taxon>Stramenopiles</taxon>
        <taxon>Oomycota</taxon>
        <taxon>Peronosporomycetes</taxon>
        <taxon>Peronosporales</taxon>
        <taxon>Peronosporaceae</taxon>
        <taxon>Phytophthora</taxon>
    </lineage>
</organism>
<gene>
    <name evidence="6" type="ORF">PF001_g6884</name>
    <name evidence="5" type="ORF">PF004_g6716</name>
    <name evidence="4" type="ORF">PF006_g14155</name>
    <name evidence="3" type="ORF">PF007_g15364</name>
    <name evidence="1" type="ORF">PF009_g8408</name>
    <name evidence="2" type="ORF">PF011_g13789</name>
</gene>
<dbReference type="EMBL" id="QXGF01000339">
    <property type="protein sequence ID" value="KAE8941803.1"/>
    <property type="molecule type" value="Genomic_DNA"/>
</dbReference>
<dbReference type="EMBL" id="QXFW01000865">
    <property type="protein sequence ID" value="KAE9001338.1"/>
    <property type="molecule type" value="Genomic_DNA"/>
</dbReference>
<protein>
    <submittedName>
        <fullName evidence="1">Uncharacterized protein</fullName>
    </submittedName>
</protein>
<dbReference type="Proteomes" id="UP000441208">
    <property type="component" value="Unassembled WGS sequence"/>
</dbReference>